<keyword evidence="1 7" id="KW-0732">Signal</keyword>
<evidence type="ECO:0000313" key="10">
    <source>
        <dbReference type="Proteomes" id="UP000589485"/>
    </source>
</evidence>
<evidence type="ECO:0000259" key="8">
    <source>
        <dbReference type="PROSITE" id="PS50835"/>
    </source>
</evidence>
<gene>
    <name evidence="9" type="primary">Hv01</name>
    <name evidence="9" type="ORF">SAPAEN_R14955</name>
</gene>
<dbReference type="GO" id="GO:0002250">
    <property type="term" value="P:adaptive immune response"/>
    <property type="evidence" value="ECO:0007669"/>
    <property type="project" value="UniProtKB-KW"/>
</dbReference>
<dbReference type="Pfam" id="PF07686">
    <property type="entry name" value="V-set"/>
    <property type="match status" value="1"/>
</dbReference>
<dbReference type="GO" id="GO:0042101">
    <property type="term" value="C:T cell receptor complex"/>
    <property type="evidence" value="ECO:0007669"/>
    <property type="project" value="UniProtKB-KW"/>
</dbReference>
<comment type="caution">
    <text evidence="9">The sequence shown here is derived from an EMBL/GenBank/DDBJ whole genome shotgun (WGS) entry which is preliminary data.</text>
</comment>
<keyword evidence="6" id="KW-1279">T cell receptor</keyword>
<dbReference type="PANTHER" id="PTHR19343:SF13">
    <property type="entry name" value="T CELL RECEPTOR ALPHA VARIABLE 21"/>
    <property type="match status" value="1"/>
</dbReference>
<evidence type="ECO:0000256" key="2">
    <source>
        <dbReference type="ARBA" id="ARBA00022859"/>
    </source>
</evidence>
<dbReference type="EMBL" id="VZSY01004693">
    <property type="protein sequence ID" value="NXA16422.1"/>
    <property type="molecule type" value="Genomic_DNA"/>
</dbReference>
<evidence type="ECO:0000256" key="7">
    <source>
        <dbReference type="SAM" id="SignalP"/>
    </source>
</evidence>
<evidence type="ECO:0000256" key="6">
    <source>
        <dbReference type="ARBA" id="ARBA00043266"/>
    </source>
</evidence>
<dbReference type="InterPro" id="IPR013106">
    <property type="entry name" value="Ig_V-set"/>
</dbReference>
<evidence type="ECO:0000256" key="4">
    <source>
        <dbReference type="ARBA" id="ARBA00023170"/>
    </source>
</evidence>
<evidence type="ECO:0000256" key="1">
    <source>
        <dbReference type="ARBA" id="ARBA00022729"/>
    </source>
</evidence>
<dbReference type="OrthoDB" id="9945861at2759"/>
<feature type="signal peptide" evidence="7">
    <location>
        <begin position="1"/>
        <end position="15"/>
    </location>
</feature>
<dbReference type="Gene3D" id="2.60.40.10">
    <property type="entry name" value="Immunoglobulins"/>
    <property type="match status" value="1"/>
</dbReference>
<dbReference type="PROSITE" id="PS50835">
    <property type="entry name" value="IG_LIKE"/>
    <property type="match status" value="1"/>
</dbReference>
<dbReference type="InterPro" id="IPR013783">
    <property type="entry name" value="Ig-like_fold"/>
</dbReference>
<dbReference type="GO" id="GO:0042605">
    <property type="term" value="F:peptide antigen binding"/>
    <property type="evidence" value="ECO:0007669"/>
    <property type="project" value="TreeGrafter"/>
</dbReference>
<dbReference type="AlphaFoldDB" id="A0A7K7TKP8"/>
<evidence type="ECO:0000313" key="9">
    <source>
        <dbReference type="EMBL" id="NXA16422.1"/>
    </source>
</evidence>
<evidence type="ECO:0000256" key="3">
    <source>
        <dbReference type="ARBA" id="ARBA00023130"/>
    </source>
</evidence>
<organism evidence="9 10">
    <name type="scientific">Sapayoa aenigma</name>
    <name type="common">broad-billed sapayoa</name>
    <dbReference type="NCBI Taxonomy" id="239371"/>
    <lineage>
        <taxon>Eukaryota</taxon>
        <taxon>Metazoa</taxon>
        <taxon>Chordata</taxon>
        <taxon>Craniata</taxon>
        <taxon>Vertebrata</taxon>
        <taxon>Euteleostomi</taxon>
        <taxon>Archelosauria</taxon>
        <taxon>Archosauria</taxon>
        <taxon>Dinosauria</taxon>
        <taxon>Saurischia</taxon>
        <taxon>Theropoda</taxon>
        <taxon>Coelurosauria</taxon>
        <taxon>Aves</taxon>
        <taxon>Neognathae</taxon>
        <taxon>Neoaves</taxon>
        <taxon>Telluraves</taxon>
        <taxon>Australaves</taxon>
        <taxon>Passeriformes</taxon>
        <taxon>Tyrannidae</taxon>
        <taxon>Sapayoa</taxon>
    </lineage>
</organism>
<keyword evidence="2" id="KW-0391">Immunity</keyword>
<feature type="non-terminal residue" evidence="9">
    <location>
        <position position="1"/>
    </location>
</feature>
<evidence type="ECO:0000256" key="5">
    <source>
        <dbReference type="ARBA" id="ARBA00023319"/>
    </source>
</evidence>
<reference evidence="9 10" key="1">
    <citation type="submission" date="2019-09" db="EMBL/GenBank/DDBJ databases">
        <title>Bird 10,000 Genomes (B10K) Project - Family phase.</title>
        <authorList>
            <person name="Zhang G."/>
        </authorList>
    </citation>
    <scope>NUCLEOTIDE SEQUENCE [LARGE SCALE GENOMIC DNA]</scope>
    <source>
        <strain evidence="9">B10K-DU-030-41</strain>
        <tissue evidence="9">Muscle</tissue>
    </source>
</reference>
<feature type="non-terminal residue" evidence="9">
    <location>
        <position position="93"/>
    </location>
</feature>
<keyword evidence="10" id="KW-1185">Reference proteome</keyword>
<name>A0A7K7TKP8_9TYRA</name>
<dbReference type="PANTHER" id="PTHR19343">
    <property type="entry name" value="T CELL RECEPTOR ALPHA VARIABLE 1-2"/>
    <property type="match status" value="1"/>
</dbReference>
<proteinExistence type="predicted"/>
<feature type="chain" id="PRO_5029551553" evidence="7">
    <location>
        <begin position="16"/>
        <end position="93"/>
    </location>
</feature>
<dbReference type="InterPro" id="IPR036179">
    <property type="entry name" value="Ig-like_dom_sf"/>
</dbReference>
<dbReference type="Proteomes" id="UP000589485">
    <property type="component" value="Unassembled WGS sequence"/>
</dbReference>
<dbReference type="SUPFAM" id="SSF48726">
    <property type="entry name" value="Immunoglobulin"/>
    <property type="match status" value="1"/>
</dbReference>
<protein>
    <submittedName>
        <fullName evidence="9">HV01 protein</fullName>
    </submittedName>
</protein>
<dbReference type="InterPro" id="IPR051006">
    <property type="entry name" value="TCR_variable_domain"/>
</dbReference>
<feature type="domain" description="Ig-like" evidence="8">
    <location>
        <begin position="16"/>
        <end position="93"/>
    </location>
</feature>
<dbReference type="InterPro" id="IPR007110">
    <property type="entry name" value="Ig-like_dom"/>
</dbReference>
<keyword evidence="5" id="KW-0393">Immunoglobulin domain</keyword>
<accession>A0A7K7TKP8</accession>
<keyword evidence="4" id="KW-0675">Receptor</keyword>
<sequence length="93" mass="10829">YWSDCGLCFLSSVLTSQMALEQQPGELSVQEGGEVTFQCSINGDDMRKYYMYWYRQGPHGTLEWTYLAYDTHGRSFQDRFKGSVESSKKRFTL</sequence>
<keyword evidence="3" id="KW-1064">Adaptive immunity</keyword>